<evidence type="ECO:0000313" key="2">
    <source>
        <dbReference type="Proteomes" id="UP000004117"/>
    </source>
</evidence>
<protein>
    <submittedName>
        <fullName evidence="1">Uncharacterized protein</fullName>
    </submittedName>
</protein>
<dbReference type="EMBL" id="ALZR01000010">
    <property type="protein sequence ID" value="EJV20842.1"/>
    <property type="molecule type" value="Genomic_DNA"/>
</dbReference>
<name>A0AAV3GQK2_ENTFL</name>
<gene>
    <name evidence="1" type="ORF">HMPREF1336_00140</name>
</gene>
<sequence>MKIIDESLVILTQFKKKGKLNSFYFPIQCLGSDKLLKKIRDFLD</sequence>
<dbReference type="Proteomes" id="UP000004117">
    <property type="component" value="Unassembled WGS sequence"/>
</dbReference>
<dbReference type="AlphaFoldDB" id="A0AAV3GQK2"/>
<accession>A0AAV3GQK2</accession>
<proteinExistence type="predicted"/>
<evidence type="ECO:0000313" key="1">
    <source>
        <dbReference type="EMBL" id="EJV20842.1"/>
    </source>
</evidence>
<comment type="caution">
    <text evidence="1">The sequence shown here is derived from an EMBL/GenBank/DDBJ whole genome shotgun (WGS) entry which is preliminary data.</text>
</comment>
<reference evidence="1 2" key="1">
    <citation type="submission" date="2012-04" db="EMBL/GenBank/DDBJ databases">
        <authorList>
            <person name="Weinstock G."/>
            <person name="Sodergren E."/>
            <person name="Lobos E.A."/>
            <person name="Fulton L."/>
            <person name="Fulton R."/>
            <person name="Courtney L."/>
            <person name="Fronick C."/>
            <person name="O'Laughlin M."/>
            <person name="Godfrey J."/>
            <person name="Wilson R.M."/>
            <person name="Miner T."/>
            <person name="Farmer C."/>
            <person name="Delehaunty K."/>
            <person name="Cordes M."/>
            <person name="Minx P."/>
            <person name="Tomlinson C."/>
            <person name="Chen J."/>
            <person name="Wollam A."/>
            <person name="Pepin K.H."/>
            <person name="Bhonagiri V."/>
            <person name="Zhang X."/>
            <person name="Suruliraj S."/>
            <person name="Warren W."/>
            <person name="Mitreva M."/>
            <person name="Mardis E.R."/>
            <person name="Wilson R.K."/>
        </authorList>
    </citation>
    <scope>NUCLEOTIDE SEQUENCE [LARGE SCALE GENOMIC DNA]</scope>
    <source>
        <strain evidence="1 2">ERV63</strain>
    </source>
</reference>
<organism evidence="1 2">
    <name type="scientific">Enterococcus faecalis ERV63</name>
    <dbReference type="NCBI Taxonomy" id="1134793"/>
    <lineage>
        <taxon>Bacteria</taxon>
        <taxon>Bacillati</taxon>
        <taxon>Bacillota</taxon>
        <taxon>Bacilli</taxon>
        <taxon>Lactobacillales</taxon>
        <taxon>Enterococcaceae</taxon>
        <taxon>Enterococcus</taxon>
    </lineage>
</organism>